<feature type="signal peptide" evidence="1">
    <location>
        <begin position="1"/>
        <end position="16"/>
    </location>
</feature>
<dbReference type="SMART" id="SM00642">
    <property type="entry name" value="Aamy"/>
    <property type="match status" value="1"/>
</dbReference>
<dbReference type="Gene3D" id="3.20.20.80">
    <property type="entry name" value="Glycosidases"/>
    <property type="match status" value="2"/>
</dbReference>
<organism evidence="3 4">
    <name type="scientific">Dawidia cretensis</name>
    <dbReference type="NCBI Taxonomy" id="2782350"/>
    <lineage>
        <taxon>Bacteria</taxon>
        <taxon>Pseudomonadati</taxon>
        <taxon>Bacteroidota</taxon>
        <taxon>Cytophagia</taxon>
        <taxon>Cytophagales</taxon>
        <taxon>Chryseotaleaceae</taxon>
        <taxon>Dawidia</taxon>
    </lineage>
</organism>
<dbReference type="GO" id="GO:0009313">
    <property type="term" value="P:oligosaccharide catabolic process"/>
    <property type="evidence" value="ECO:0007669"/>
    <property type="project" value="TreeGrafter"/>
</dbReference>
<accession>A0AAP2E2M6</accession>
<sequence length="602" mass="67141">MRMVLLYLVTACLALVCCTTPKEKIPPAMPMEEASGKVILYQLLPRLFGNKQTANTPFGTMEENGTGKFADINDAALTAFQQLGITHVWYTGVIEHAVLTDYTRFGIPLDDADVVKGRAGSPYAIKDYYDVNPDLATDVTKRMQEFEELVARTHRHGLQVVIDFVPNHVARAYHSDVKPAGIKDLGADDDKTVVFSPSNNFYYLPGQSFQVPDGYTPLGKNTFPTLDGKFEETPAKVTGNDQFTAHPGANEWFETVKLNYGVDIQQGKSKHFEPVPDTWNKMRDILVFWAGKNVDGFRCDMAEMVPVEFWAWVIPQVKALRPGILFIAEIYNPDQYQGYIETGKFDFLYDKVLLYDTLRALTTAPDRSTAEIANVQARLNGINHHMLHFIENHDEQRAASRFFAGDPWRAIPAMVVSATIDKGPIMIYFGQESGEPALGAEGFQGEDGRTTIFDYWGVPEHQKWMNGGLFDGGLLSPEQKQLHRLYTDLLNLAGRSPALYAGEYLDITGANVTAGNFGTNVHAFLRFAAEERLLIITSFNAAAPMPATIQIPAEAFTKMGLDPAKGYIARDMLWHETEVGIDETGKFALTLKPFSAYIFKIK</sequence>
<name>A0AAP2E2M6_9BACT</name>
<dbReference type="InterPro" id="IPR017853">
    <property type="entry name" value="GH"/>
</dbReference>
<feature type="domain" description="Glycosyl hydrolase family 13 catalytic" evidence="2">
    <location>
        <begin position="42"/>
        <end position="471"/>
    </location>
</feature>
<gene>
    <name evidence="3" type="ORF">KK062_27005</name>
</gene>
<keyword evidence="1" id="KW-0732">Signal</keyword>
<dbReference type="PANTHER" id="PTHR10357">
    <property type="entry name" value="ALPHA-AMYLASE FAMILY MEMBER"/>
    <property type="match status" value="1"/>
</dbReference>
<feature type="chain" id="PRO_5042820048" evidence="1">
    <location>
        <begin position="17"/>
        <end position="602"/>
    </location>
</feature>
<dbReference type="RefSeq" id="WP_254087490.1">
    <property type="nucleotide sequence ID" value="NZ_JAHESE010000044.1"/>
</dbReference>
<dbReference type="Pfam" id="PF00128">
    <property type="entry name" value="Alpha-amylase"/>
    <property type="match status" value="1"/>
</dbReference>
<dbReference type="GO" id="GO:0004556">
    <property type="term" value="F:alpha-amylase activity"/>
    <property type="evidence" value="ECO:0007669"/>
    <property type="project" value="TreeGrafter"/>
</dbReference>
<dbReference type="SUPFAM" id="SSF51445">
    <property type="entry name" value="(Trans)glycosidases"/>
    <property type="match status" value="1"/>
</dbReference>
<dbReference type="Proteomes" id="UP001319080">
    <property type="component" value="Unassembled WGS sequence"/>
</dbReference>
<evidence type="ECO:0000256" key="1">
    <source>
        <dbReference type="SAM" id="SignalP"/>
    </source>
</evidence>
<dbReference type="CDD" id="cd11349">
    <property type="entry name" value="AmyAc_3"/>
    <property type="match status" value="1"/>
</dbReference>
<dbReference type="PANTHER" id="PTHR10357:SF205">
    <property type="entry name" value="O-GLYCOSYL HYDROLASE FAMILY 13"/>
    <property type="match status" value="1"/>
</dbReference>
<evidence type="ECO:0000313" key="4">
    <source>
        <dbReference type="Proteomes" id="UP001319080"/>
    </source>
</evidence>
<dbReference type="EMBL" id="JAHESE010000044">
    <property type="protein sequence ID" value="MBT1711921.1"/>
    <property type="molecule type" value="Genomic_DNA"/>
</dbReference>
<protein>
    <submittedName>
        <fullName evidence="3">Alpha-amylase family protein</fullName>
    </submittedName>
</protein>
<proteinExistence type="predicted"/>
<evidence type="ECO:0000259" key="2">
    <source>
        <dbReference type="SMART" id="SM00642"/>
    </source>
</evidence>
<reference evidence="3 4" key="1">
    <citation type="submission" date="2021-05" db="EMBL/GenBank/DDBJ databases">
        <title>A Polyphasic approach of four new species of the genus Ohtaekwangia: Ohtaekwangia histidinii sp. nov., Ohtaekwangia cretensis sp. nov., Ohtaekwangia indiensis sp. nov., Ohtaekwangia reichenbachii sp. nov. from diverse environment.</title>
        <authorList>
            <person name="Octaviana S."/>
        </authorList>
    </citation>
    <scope>NUCLEOTIDE SEQUENCE [LARGE SCALE GENOMIC DNA]</scope>
    <source>
        <strain evidence="3 4">PWU5</strain>
    </source>
</reference>
<comment type="caution">
    <text evidence="3">The sequence shown here is derived from an EMBL/GenBank/DDBJ whole genome shotgun (WGS) entry which is preliminary data.</text>
</comment>
<evidence type="ECO:0000313" key="3">
    <source>
        <dbReference type="EMBL" id="MBT1711921.1"/>
    </source>
</evidence>
<dbReference type="AlphaFoldDB" id="A0AAP2E2M6"/>
<dbReference type="InterPro" id="IPR006047">
    <property type="entry name" value="GH13_cat_dom"/>
</dbReference>
<keyword evidence="4" id="KW-1185">Reference proteome</keyword>